<proteinExistence type="predicted"/>
<evidence type="ECO:0000313" key="2">
    <source>
        <dbReference type="EMBL" id="MBL4929658.1"/>
    </source>
</evidence>
<dbReference type="EMBL" id="JAESVP010000009">
    <property type="protein sequence ID" value="MBL4929658.1"/>
    <property type="molecule type" value="Genomic_DNA"/>
</dbReference>
<dbReference type="InterPro" id="IPR038186">
    <property type="entry name" value="CHAD_dom_sf"/>
</dbReference>
<dbReference type="RefSeq" id="WP_202662205.1">
    <property type="nucleotide sequence ID" value="NZ_JAESVP010000009.1"/>
</dbReference>
<evidence type="ECO:0000313" key="3">
    <source>
        <dbReference type="Proteomes" id="UP000619033"/>
    </source>
</evidence>
<comment type="caution">
    <text evidence="2">The sequence shown here is derived from an EMBL/GenBank/DDBJ whole genome shotgun (WGS) entry which is preliminary data.</text>
</comment>
<sequence length="284" mass="32388">MIKETEEPLLLAHGISCEEAFRRIALPFTAEIDAQLALFFGSDDPSGPHKARVALRRLTTALDAFAPILRKPVVRDFRREAKEIFRLLGQQRDADVYLASLTDARKLRKVQAETDAVRAALRVDLRKRQAVGFAPRLRQVIETAQMFRTTPKGHARRALRVETYANRALDEAWETCHDHGKDIARMNGRDQHEFRKDMKSLRYLTEFFAPLWPGPEQTVFHEQMQDLQDDLGHLNDLRNAKARGRKLSAEAERQAQATLSSAQAGWLALRAAPCWWPVEKDAEG</sequence>
<feature type="domain" description="CHAD" evidence="1">
    <location>
        <begin position="14"/>
        <end position="281"/>
    </location>
</feature>
<gene>
    <name evidence="2" type="ORF">JI744_16250</name>
</gene>
<dbReference type="Proteomes" id="UP000619033">
    <property type="component" value="Unassembled WGS sequence"/>
</dbReference>
<dbReference type="Gene3D" id="1.40.20.10">
    <property type="entry name" value="CHAD domain"/>
    <property type="match status" value="1"/>
</dbReference>
<dbReference type="Pfam" id="PF05235">
    <property type="entry name" value="CHAD"/>
    <property type="match status" value="1"/>
</dbReference>
<name>A0A8J7MSS5_9RHOB</name>
<dbReference type="AlphaFoldDB" id="A0A8J7MSS5"/>
<evidence type="ECO:0000259" key="1">
    <source>
        <dbReference type="PROSITE" id="PS51708"/>
    </source>
</evidence>
<dbReference type="SMART" id="SM00880">
    <property type="entry name" value="CHAD"/>
    <property type="match status" value="1"/>
</dbReference>
<organism evidence="2 3">
    <name type="scientific">Fuscibacter oryzae</name>
    <dbReference type="NCBI Taxonomy" id="2803939"/>
    <lineage>
        <taxon>Bacteria</taxon>
        <taxon>Pseudomonadati</taxon>
        <taxon>Pseudomonadota</taxon>
        <taxon>Alphaproteobacteria</taxon>
        <taxon>Rhodobacterales</taxon>
        <taxon>Paracoccaceae</taxon>
        <taxon>Fuscibacter</taxon>
    </lineage>
</organism>
<dbReference type="PANTHER" id="PTHR39339:SF1">
    <property type="entry name" value="CHAD DOMAIN-CONTAINING PROTEIN"/>
    <property type="match status" value="1"/>
</dbReference>
<protein>
    <submittedName>
        <fullName evidence="2">CHAD domain-containing protein</fullName>
    </submittedName>
</protein>
<dbReference type="PROSITE" id="PS51708">
    <property type="entry name" value="CHAD"/>
    <property type="match status" value="1"/>
</dbReference>
<accession>A0A8J7MSS5</accession>
<keyword evidence="3" id="KW-1185">Reference proteome</keyword>
<dbReference type="InterPro" id="IPR007899">
    <property type="entry name" value="CHAD_dom"/>
</dbReference>
<dbReference type="PANTHER" id="PTHR39339">
    <property type="entry name" value="SLR1444 PROTEIN"/>
    <property type="match status" value="1"/>
</dbReference>
<reference evidence="2" key="1">
    <citation type="submission" date="2021-01" db="EMBL/GenBank/DDBJ databases">
        <title>Genome seq and assembly of Tabrizicola sp. KVB23.</title>
        <authorList>
            <person name="Chhetri G."/>
        </authorList>
    </citation>
    <scope>NUCLEOTIDE SEQUENCE</scope>
    <source>
        <strain evidence="2">KVB23</strain>
    </source>
</reference>